<keyword evidence="5" id="KW-0460">Magnesium</keyword>
<name>X5A2Z7_9LAMI</name>
<dbReference type="EMBL" id="KF444508">
    <property type="protein sequence ID" value="AHW04048.1"/>
    <property type="molecule type" value="mRNA"/>
</dbReference>
<evidence type="ECO:0000256" key="5">
    <source>
        <dbReference type="ARBA" id="ARBA00022842"/>
    </source>
</evidence>
<dbReference type="GO" id="GO:0042214">
    <property type="term" value="P:terpene metabolic process"/>
    <property type="evidence" value="ECO:0007669"/>
    <property type="project" value="UniProtKB-ARBA"/>
</dbReference>
<dbReference type="Gene3D" id="1.10.600.10">
    <property type="entry name" value="Farnesyl Diphosphate Synthase"/>
    <property type="match status" value="1"/>
</dbReference>
<dbReference type="EC" id="4.2.3.-" evidence="9"/>
<dbReference type="InterPro" id="IPR005630">
    <property type="entry name" value="Terpene_synthase_metal-bd"/>
</dbReference>
<reference evidence="9" key="1">
    <citation type="journal article" date="2014" name="Plant Physiol.">
        <title>Manoyl Oxide (13R), the Biosynthetic Precursor of Forskolin, Is Synthesized in Specialized Root Cork Cells in Coleus forskohlii.</title>
        <authorList>
            <person name="Pateraki I."/>
            <person name="Andersen-Ranberg J."/>
            <person name="Hamberger B."/>
            <person name="Heskes A.M."/>
            <person name="Martens H.J."/>
            <person name="Zerbe P."/>
            <person name="Bach S.S."/>
            <person name="Moller B.L."/>
            <person name="Bohlmann J."/>
            <person name="Hamberger B."/>
        </authorList>
    </citation>
    <scope>NUCLEOTIDE SEQUENCE</scope>
</reference>
<evidence type="ECO:0000259" key="7">
    <source>
        <dbReference type="Pfam" id="PF01397"/>
    </source>
</evidence>
<keyword evidence="6 9" id="KW-0456">Lyase</keyword>
<evidence type="ECO:0000256" key="4">
    <source>
        <dbReference type="ARBA" id="ARBA00022723"/>
    </source>
</evidence>
<dbReference type="SMR" id="X5A2Z7"/>
<sequence>MSSLAGNLRVIPFSGNRVQTRTGILPVHQTPMITSKSSAAVKCSLTTPTDLMGKIKEVFNREVDTSPAAMTTHSTDIPSNLCIIDTLQRLGIDQYFQSEIDAVLHDTYRLWQLKKKDIFSDITTHAMAFRLLRVKGYEVASDELAPYADQERINLQTIDVPTVVELYRAAQERLTEEDSTLEKLYVWTSAFLKQQLLTDAIPDKKLHKQVEYYLKNYHGILDRMGVRRNLDLYDISHYKSLKAAHRFYNLSNEDILAFARQDFNISQAQHQKELQQLQRWYADCRLDTLKFGRDVVRIGNFLTSAMIGDPELSDLRLAFAKHIVLVTRIDDFFDHGGPKEESYEILELVKEWKEKPAGEYVSEEVEILFTAVYNTVNELAEMAHIEQGRSVKDLLVKLWVEILSVFRIELDTWTNDTALTLEEYLSQSWVSIGCRICILISMQFQGVKLSDEMLQSEECTDLCRYVSMVDRLLNDVQTFEKERKENTGNSVSLLQAAHKDERVINEEEACIKVKELAEYNRRKLMQIVYKTGTIFPRKCKDLFLKACRIGCYLYSSGDEFTSPQQMMEDMKSLVYEPLPISPPEANNASGEKMSCVSN</sequence>
<proteinExistence type="evidence at transcript level"/>
<evidence type="ECO:0000256" key="3">
    <source>
        <dbReference type="ARBA" id="ARBA00006333"/>
    </source>
</evidence>
<dbReference type="InterPro" id="IPR050148">
    <property type="entry name" value="Terpene_synthase-like"/>
</dbReference>
<feature type="domain" description="Terpene synthase N-terminal" evidence="7">
    <location>
        <begin position="37"/>
        <end position="214"/>
    </location>
</feature>
<dbReference type="BRENDA" id="4.2.3.190">
    <property type="organism ID" value="7898"/>
</dbReference>
<dbReference type="InterPro" id="IPR001906">
    <property type="entry name" value="Terpene_synth_N"/>
</dbReference>
<dbReference type="Gene3D" id="1.50.10.130">
    <property type="entry name" value="Terpene synthase, N-terminal domain"/>
    <property type="match status" value="1"/>
</dbReference>
<accession>X5A2Z7</accession>
<dbReference type="GO" id="GO:0009686">
    <property type="term" value="P:gibberellin biosynthetic process"/>
    <property type="evidence" value="ECO:0007669"/>
    <property type="project" value="TreeGrafter"/>
</dbReference>
<dbReference type="InterPro" id="IPR008949">
    <property type="entry name" value="Isoprenoid_synthase_dom_sf"/>
</dbReference>
<dbReference type="PANTHER" id="PTHR31739:SF33">
    <property type="entry name" value="CIS-ABIENOL SYNTHASE, CHLOROPLASTIC"/>
    <property type="match status" value="1"/>
</dbReference>
<keyword evidence="4" id="KW-0479">Metal-binding</keyword>
<comment type="cofactor">
    <cofactor evidence="1">
        <name>Mg(2+)</name>
        <dbReference type="ChEBI" id="CHEBI:18420"/>
    </cofactor>
</comment>
<dbReference type="KEGG" id="ag:AHW04048"/>
<organism evidence="9">
    <name type="scientific">Plectranthus barbatus</name>
    <dbReference type="NCBI Taxonomy" id="41228"/>
    <lineage>
        <taxon>Eukaryota</taxon>
        <taxon>Viridiplantae</taxon>
        <taxon>Streptophyta</taxon>
        <taxon>Embryophyta</taxon>
        <taxon>Tracheophyta</taxon>
        <taxon>Spermatophyta</taxon>
        <taxon>Magnoliopsida</taxon>
        <taxon>eudicotyledons</taxon>
        <taxon>Gunneridae</taxon>
        <taxon>Pentapetalae</taxon>
        <taxon>asterids</taxon>
        <taxon>lamiids</taxon>
        <taxon>Lamiales</taxon>
        <taxon>Lamiaceae</taxon>
        <taxon>Nepetoideae</taxon>
        <taxon>Ocimeae</taxon>
        <taxon>Plectranthinae</taxon>
        <taxon>Plectranthus</taxon>
    </lineage>
</organism>
<dbReference type="InterPro" id="IPR008930">
    <property type="entry name" value="Terpenoid_cyclase/PrenylTrfase"/>
</dbReference>
<dbReference type="AlphaFoldDB" id="X5A2Z7"/>
<dbReference type="InterPro" id="IPR036965">
    <property type="entry name" value="Terpene_synth_N_sf"/>
</dbReference>
<dbReference type="SUPFAM" id="SSF48576">
    <property type="entry name" value="Terpenoid synthases"/>
    <property type="match status" value="1"/>
</dbReference>
<dbReference type="GO" id="GO:0000287">
    <property type="term" value="F:magnesium ion binding"/>
    <property type="evidence" value="ECO:0007669"/>
    <property type="project" value="InterPro"/>
</dbReference>
<evidence type="ECO:0000256" key="2">
    <source>
        <dbReference type="ARBA" id="ARBA00004721"/>
    </source>
</evidence>
<dbReference type="PANTHER" id="PTHR31739">
    <property type="entry name" value="ENT-COPALYL DIPHOSPHATE SYNTHASE, CHLOROPLASTIC"/>
    <property type="match status" value="1"/>
</dbReference>
<feature type="domain" description="Terpene synthase metal-binding" evidence="8">
    <location>
        <begin position="283"/>
        <end position="522"/>
    </location>
</feature>
<evidence type="ECO:0000259" key="8">
    <source>
        <dbReference type="Pfam" id="PF03936"/>
    </source>
</evidence>
<dbReference type="FunFam" id="1.10.600.10:FF:000005">
    <property type="entry name" value="Ent-kaur-16-ene synthase, chloroplastic"/>
    <property type="match status" value="1"/>
</dbReference>
<dbReference type="GO" id="GO:0009507">
    <property type="term" value="C:chloroplast"/>
    <property type="evidence" value="ECO:0007669"/>
    <property type="project" value="TreeGrafter"/>
</dbReference>
<protein>
    <submittedName>
        <fullName evidence="9">Diterpene synthase TPS3</fullName>
        <ecNumber evidence="9">4.2.3.-</ecNumber>
    </submittedName>
</protein>
<dbReference type="Pfam" id="PF03936">
    <property type="entry name" value="Terpene_synth_C"/>
    <property type="match status" value="1"/>
</dbReference>
<dbReference type="GO" id="GO:0010333">
    <property type="term" value="F:terpene synthase activity"/>
    <property type="evidence" value="ECO:0007669"/>
    <property type="project" value="InterPro"/>
</dbReference>
<comment type="similarity">
    <text evidence="3">Belongs to the terpene synthase family.</text>
</comment>
<evidence type="ECO:0000313" key="9">
    <source>
        <dbReference type="EMBL" id="AHW04048.1"/>
    </source>
</evidence>
<dbReference type="SUPFAM" id="SSF48239">
    <property type="entry name" value="Terpenoid cyclases/Protein prenyltransferases"/>
    <property type="match status" value="1"/>
</dbReference>
<evidence type="ECO:0000256" key="6">
    <source>
        <dbReference type="ARBA" id="ARBA00023239"/>
    </source>
</evidence>
<evidence type="ECO:0000256" key="1">
    <source>
        <dbReference type="ARBA" id="ARBA00001946"/>
    </source>
</evidence>
<dbReference type="Pfam" id="PF01397">
    <property type="entry name" value="Terpene_synth"/>
    <property type="match status" value="1"/>
</dbReference>
<comment type="pathway">
    <text evidence="2">Secondary metabolite biosynthesis; terpenoid biosynthesis.</text>
</comment>